<organism evidence="1 2">
    <name type="scientific">Porites evermanni</name>
    <dbReference type="NCBI Taxonomy" id="104178"/>
    <lineage>
        <taxon>Eukaryota</taxon>
        <taxon>Metazoa</taxon>
        <taxon>Cnidaria</taxon>
        <taxon>Anthozoa</taxon>
        <taxon>Hexacorallia</taxon>
        <taxon>Scleractinia</taxon>
        <taxon>Fungiina</taxon>
        <taxon>Poritidae</taxon>
        <taxon>Porites</taxon>
    </lineage>
</organism>
<dbReference type="PANTHER" id="PTHR14286">
    <property type="entry name" value="GENE, 49355-RELATED"/>
    <property type="match status" value="1"/>
</dbReference>
<protein>
    <submittedName>
        <fullName evidence="1">Uncharacterized protein</fullName>
    </submittedName>
</protein>
<evidence type="ECO:0000313" key="1">
    <source>
        <dbReference type="EMBL" id="CAH3194110.1"/>
    </source>
</evidence>
<evidence type="ECO:0000313" key="2">
    <source>
        <dbReference type="Proteomes" id="UP001159427"/>
    </source>
</evidence>
<dbReference type="EMBL" id="CALNXI010003713">
    <property type="protein sequence ID" value="CAH3194110.1"/>
    <property type="molecule type" value="Genomic_DNA"/>
</dbReference>
<dbReference type="Proteomes" id="UP001159427">
    <property type="component" value="Unassembled WGS sequence"/>
</dbReference>
<keyword evidence="2" id="KW-1185">Reference proteome</keyword>
<reference evidence="1 2" key="1">
    <citation type="submission" date="2022-05" db="EMBL/GenBank/DDBJ databases">
        <authorList>
            <consortium name="Genoscope - CEA"/>
            <person name="William W."/>
        </authorList>
    </citation>
    <scope>NUCLEOTIDE SEQUENCE [LARGE SCALE GENOMIC DNA]</scope>
</reference>
<gene>
    <name evidence="1" type="ORF">PEVE_00027181</name>
</gene>
<feature type="non-terminal residue" evidence="1">
    <location>
        <position position="1"/>
    </location>
</feature>
<dbReference type="InterPro" id="IPR028006">
    <property type="entry name" value="CEP15-like"/>
</dbReference>
<proteinExistence type="predicted"/>
<comment type="caution">
    <text evidence="1">The sequence shown here is derived from an EMBL/GenBank/DDBJ whole genome shotgun (WGS) entry which is preliminary data.</text>
</comment>
<sequence>SYRLAWCSVTLMAEEAKFSKWLAQEAQLSQKHEEILAKREMLLVASESLVGAQQKQLQLTADDFQRINARNDQLVKEFETLQSGLEKKSSMSSSPGEAEFIGLQESYWKMVEEEFPRWMARNESSSKKEHKKSR</sequence>
<name>A0ABN8SRG7_9CNID</name>
<dbReference type="Pfam" id="PF15134">
    <property type="entry name" value="CEP15-like"/>
    <property type="match status" value="1"/>
</dbReference>
<accession>A0ABN8SRG7</accession>
<dbReference type="PANTHER" id="PTHR14286:SF2">
    <property type="entry name" value="CENTROSOMAL PROTEIN 15 KDA"/>
    <property type="match status" value="1"/>
</dbReference>